<dbReference type="InterPro" id="IPR026022">
    <property type="entry name" value="PhoU_dom"/>
</dbReference>
<name>A0A6A8H2X0_9LACO</name>
<dbReference type="GO" id="GO:0006817">
    <property type="term" value="P:phosphate ion transport"/>
    <property type="evidence" value="ECO:0007669"/>
    <property type="project" value="UniProtKB-KW"/>
</dbReference>
<gene>
    <name evidence="9" type="primary">phoU</name>
    <name evidence="9" type="ORF">GKC89_04730</name>
</gene>
<comment type="function">
    <text evidence="7">Plays a role in the regulation of phosphate uptake.</text>
</comment>
<dbReference type="PIRSF" id="PIRSF003107">
    <property type="entry name" value="PhoU"/>
    <property type="match status" value="1"/>
</dbReference>
<evidence type="ECO:0000256" key="2">
    <source>
        <dbReference type="ARBA" id="ARBA00008107"/>
    </source>
</evidence>
<dbReference type="GO" id="GO:0045936">
    <property type="term" value="P:negative regulation of phosphate metabolic process"/>
    <property type="evidence" value="ECO:0007669"/>
    <property type="project" value="InterPro"/>
</dbReference>
<evidence type="ECO:0000259" key="8">
    <source>
        <dbReference type="Pfam" id="PF01895"/>
    </source>
</evidence>
<sequence>MHEIFYDELRKLKVRFMEMGINVSEQIYRSTKSFIEHDKELANEIVNDDQEINGGEMQLENQALKLIALQQPVASDFRTIVSVLKASSDLERIGDHAVSIAKETILVKGNPRVPQIEEKISAMTADIRKMLEQVLDAYVKADEKSARNIAQEDKKLDEQYKVCRNLIVKEMQHETKTAVATSSYLLVARLLERIGDHIVNLSEWIVYSKNGHLVELNDKQ</sequence>
<comment type="subcellular location">
    <subcellularLocation>
        <location evidence="1 7">Cytoplasm</location>
    </subcellularLocation>
</comment>
<dbReference type="AlphaFoldDB" id="A0A6A8H2X0"/>
<dbReference type="FunFam" id="1.20.58.220:FF:000004">
    <property type="entry name" value="Phosphate-specific transport system accessory protein PhoU"/>
    <property type="match status" value="1"/>
</dbReference>
<comment type="similarity">
    <text evidence="2 7">Belongs to the PhoU family.</text>
</comment>
<evidence type="ECO:0000256" key="4">
    <source>
        <dbReference type="ARBA" id="ARBA00022448"/>
    </source>
</evidence>
<evidence type="ECO:0000256" key="7">
    <source>
        <dbReference type="PIRNR" id="PIRNR003107"/>
    </source>
</evidence>
<keyword evidence="6 7" id="KW-0592">Phosphate transport</keyword>
<dbReference type="SUPFAM" id="SSF109755">
    <property type="entry name" value="PhoU-like"/>
    <property type="match status" value="1"/>
</dbReference>
<dbReference type="PANTHER" id="PTHR42930">
    <property type="entry name" value="PHOSPHATE-SPECIFIC TRANSPORT SYSTEM ACCESSORY PROTEIN PHOU"/>
    <property type="match status" value="1"/>
</dbReference>
<dbReference type="GO" id="GO:0005737">
    <property type="term" value="C:cytoplasm"/>
    <property type="evidence" value="ECO:0007669"/>
    <property type="project" value="UniProtKB-SubCell"/>
</dbReference>
<dbReference type="RefSeq" id="WP_154236851.1">
    <property type="nucleotide sequence ID" value="NZ_WKNS01000010.1"/>
</dbReference>
<evidence type="ECO:0000256" key="1">
    <source>
        <dbReference type="ARBA" id="ARBA00004496"/>
    </source>
</evidence>
<dbReference type="InterPro" id="IPR038078">
    <property type="entry name" value="PhoU-like_sf"/>
</dbReference>
<keyword evidence="5 7" id="KW-0963">Cytoplasm</keyword>
<evidence type="ECO:0000313" key="9">
    <source>
        <dbReference type="EMBL" id="MSA68401.1"/>
    </source>
</evidence>
<accession>A0A6A8H2X0</accession>
<protein>
    <recommendedName>
        <fullName evidence="7">Phosphate-specific transport system accessory protein PhoU</fullName>
    </recommendedName>
</protein>
<evidence type="ECO:0000256" key="5">
    <source>
        <dbReference type="ARBA" id="ARBA00022490"/>
    </source>
</evidence>
<feature type="domain" description="PhoU" evidence="8">
    <location>
        <begin position="121"/>
        <end position="205"/>
    </location>
</feature>
<proteinExistence type="inferred from homology"/>
<dbReference type="PANTHER" id="PTHR42930:SF3">
    <property type="entry name" value="PHOSPHATE-SPECIFIC TRANSPORT SYSTEM ACCESSORY PROTEIN PHOU"/>
    <property type="match status" value="1"/>
</dbReference>
<dbReference type="GO" id="GO:0030643">
    <property type="term" value="P:intracellular phosphate ion homeostasis"/>
    <property type="evidence" value="ECO:0007669"/>
    <property type="project" value="InterPro"/>
</dbReference>
<dbReference type="EMBL" id="WKOD01000009">
    <property type="protein sequence ID" value="MSA68401.1"/>
    <property type="molecule type" value="Genomic_DNA"/>
</dbReference>
<evidence type="ECO:0000256" key="6">
    <source>
        <dbReference type="ARBA" id="ARBA00022592"/>
    </source>
</evidence>
<organism evidence="9">
    <name type="scientific">Ligilactobacillus ruminis</name>
    <dbReference type="NCBI Taxonomy" id="1623"/>
    <lineage>
        <taxon>Bacteria</taxon>
        <taxon>Bacillati</taxon>
        <taxon>Bacillota</taxon>
        <taxon>Bacilli</taxon>
        <taxon>Lactobacillales</taxon>
        <taxon>Lactobacillaceae</taxon>
        <taxon>Ligilactobacillus</taxon>
    </lineage>
</organism>
<dbReference type="NCBIfam" id="TIGR02135">
    <property type="entry name" value="phoU_full"/>
    <property type="match status" value="1"/>
</dbReference>
<reference evidence="9" key="1">
    <citation type="journal article" date="2019" name="Nat. Med.">
        <title>A library of human gut bacterial isolates paired with longitudinal multiomics data enables mechanistic microbiome research.</title>
        <authorList>
            <person name="Poyet M."/>
            <person name="Groussin M."/>
            <person name="Gibbons S.M."/>
            <person name="Avila-Pacheco J."/>
            <person name="Jiang X."/>
            <person name="Kearney S.M."/>
            <person name="Perrotta A.R."/>
            <person name="Berdy B."/>
            <person name="Zhao S."/>
            <person name="Lieberman T.D."/>
            <person name="Swanson P.K."/>
            <person name="Smith M."/>
            <person name="Roesemann S."/>
            <person name="Alexander J.E."/>
            <person name="Rich S.A."/>
            <person name="Livny J."/>
            <person name="Vlamakis H."/>
            <person name="Clish C."/>
            <person name="Bullock K."/>
            <person name="Deik A."/>
            <person name="Scott J."/>
            <person name="Pierce K.A."/>
            <person name="Xavier R.J."/>
            <person name="Alm E.J."/>
        </authorList>
    </citation>
    <scope>NUCLEOTIDE SEQUENCE</scope>
    <source>
        <strain evidence="9">BIOML-A18</strain>
    </source>
</reference>
<keyword evidence="4 7" id="KW-0813">Transport</keyword>
<evidence type="ECO:0000256" key="3">
    <source>
        <dbReference type="ARBA" id="ARBA00011738"/>
    </source>
</evidence>
<dbReference type="Pfam" id="PF01895">
    <property type="entry name" value="PhoU"/>
    <property type="match status" value="2"/>
</dbReference>
<comment type="subunit">
    <text evidence="3 7">Homodimer.</text>
</comment>
<dbReference type="InterPro" id="IPR028366">
    <property type="entry name" value="PhoU"/>
</dbReference>
<dbReference type="Gene3D" id="1.20.58.220">
    <property type="entry name" value="Phosphate transport system protein phou homolog 2, domain 2"/>
    <property type="match status" value="1"/>
</dbReference>
<feature type="domain" description="PhoU" evidence="8">
    <location>
        <begin position="17"/>
        <end position="103"/>
    </location>
</feature>
<comment type="caution">
    <text evidence="9">The sequence shown here is derived from an EMBL/GenBank/DDBJ whole genome shotgun (WGS) entry which is preliminary data.</text>
</comment>